<evidence type="ECO:0000256" key="2">
    <source>
        <dbReference type="ARBA" id="ARBA00022475"/>
    </source>
</evidence>
<dbReference type="AlphaFoldDB" id="A0A9D5Q7P9"/>
<evidence type="ECO:0000313" key="9">
    <source>
        <dbReference type="EMBL" id="MBD3326532.1"/>
    </source>
</evidence>
<evidence type="ECO:0000256" key="4">
    <source>
        <dbReference type="ARBA" id="ARBA00022692"/>
    </source>
</evidence>
<keyword evidence="6 7" id="KW-0472">Membrane</keyword>
<comment type="subcellular location">
    <subcellularLocation>
        <location evidence="1">Cell inner membrane</location>
        <topology evidence="1">Multi-pass membrane protein</topology>
    </subcellularLocation>
</comment>
<organism evidence="9 10">
    <name type="scientific">candidate division KSB3 bacterium</name>
    <dbReference type="NCBI Taxonomy" id="2044937"/>
    <lineage>
        <taxon>Bacteria</taxon>
        <taxon>candidate division KSB3</taxon>
    </lineage>
</organism>
<proteinExistence type="predicted"/>
<feature type="transmembrane region" description="Helical" evidence="7">
    <location>
        <begin position="242"/>
        <end position="260"/>
    </location>
</feature>
<sequence>MSLSLLWFIFFIVFLITGVPIVACIGTASFFTLIILQPHKLLLVASLMFEGINSYLLLAIPLFMTVGLLMNKGGTAEKIFGFANSLVGWTPGGLGAVNVTASMLFGGISGSSAADAAGLAPIEMRAMVSQDYPVDYSAAISVASSTLAVVIPPSVLLVVYGVVAETSLSKVLVAGYIPGITIGLGMILYNFYVCRKHGLGRSERLHLRQILLTGRQAFLSLLAPIVIMGGILGGFFTPTEAGGVGVFYVLLITVLVERTISLKALKALLIESARTAGSVVLIVASSTITTYILVSENVPVAVMNFLLGISDNPVVILLFINGILLISGMLMPPTPSLIMLVPILLPVIKQIGVDPVHFGIIACANLAIGVITPPVGPCLFILCAATRLSLGRLCRAVIPFIIVLLAILMLITFVPALSMFLPNLLF</sequence>
<keyword evidence="2" id="KW-1003">Cell membrane</keyword>
<accession>A0A9D5Q7P9</accession>
<dbReference type="InterPro" id="IPR010656">
    <property type="entry name" value="DctM"/>
</dbReference>
<feature type="domain" description="TRAP C4-dicarboxylate transport system permease DctM subunit" evidence="8">
    <location>
        <begin position="8"/>
        <end position="417"/>
    </location>
</feature>
<feature type="transmembrane region" description="Helical" evidence="7">
    <location>
        <begin position="359"/>
        <end position="385"/>
    </location>
</feature>
<keyword evidence="4 7" id="KW-0812">Transmembrane</keyword>
<dbReference type="Proteomes" id="UP000649604">
    <property type="component" value="Unassembled WGS sequence"/>
</dbReference>
<dbReference type="PANTHER" id="PTHR33362">
    <property type="entry name" value="SIALIC ACID TRAP TRANSPORTER PERMEASE PROTEIN SIAT-RELATED"/>
    <property type="match status" value="1"/>
</dbReference>
<evidence type="ECO:0000256" key="5">
    <source>
        <dbReference type="ARBA" id="ARBA00022989"/>
    </source>
</evidence>
<protein>
    <submittedName>
        <fullName evidence="9">TRAP transporter large permease subunit</fullName>
    </submittedName>
</protein>
<evidence type="ECO:0000256" key="7">
    <source>
        <dbReference type="SAM" id="Phobius"/>
    </source>
</evidence>
<feature type="transmembrane region" description="Helical" evidence="7">
    <location>
        <begin position="175"/>
        <end position="195"/>
    </location>
</feature>
<evidence type="ECO:0000256" key="6">
    <source>
        <dbReference type="ARBA" id="ARBA00023136"/>
    </source>
</evidence>
<name>A0A9D5Q7P9_9BACT</name>
<evidence type="ECO:0000256" key="1">
    <source>
        <dbReference type="ARBA" id="ARBA00004429"/>
    </source>
</evidence>
<dbReference type="Pfam" id="PF06808">
    <property type="entry name" value="DctM"/>
    <property type="match status" value="1"/>
</dbReference>
<keyword evidence="5 7" id="KW-1133">Transmembrane helix</keyword>
<comment type="caution">
    <text evidence="9">The sequence shown here is derived from an EMBL/GenBank/DDBJ whole genome shotgun (WGS) entry which is preliminary data.</text>
</comment>
<feature type="transmembrane region" description="Helical" evidence="7">
    <location>
        <begin position="134"/>
        <end position="163"/>
    </location>
</feature>
<dbReference type="GO" id="GO:0005886">
    <property type="term" value="C:plasma membrane"/>
    <property type="evidence" value="ECO:0007669"/>
    <property type="project" value="UniProtKB-SubCell"/>
</dbReference>
<dbReference type="GO" id="GO:0022857">
    <property type="term" value="F:transmembrane transporter activity"/>
    <property type="evidence" value="ECO:0007669"/>
    <property type="project" value="TreeGrafter"/>
</dbReference>
<dbReference type="EMBL" id="WJJP01000595">
    <property type="protein sequence ID" value="MBD3326532.1"/>
    <property type="molecule type" value="Genomic_DNA"/>
</dbReference>
<dbReference type="NCBIfam" id="TIGR00786">
    <property type="entry name" value="dctM"/>
    <property type="match status" value="1"/>
</dbReference>
<dbReference type="PIRSF" id="PIRSF006066">
    <property type="entry name" value="HI0050"/>
    <property type="match status" value="1"/>
</dbReference>
<evidence type="ECO:0000256" key="3">
    <source>
        <dbReference type="ARBA" id="ARBA00022519"/>
    </source>
</evidence>
<feature type="transmembrane region" description="Helical" evidence="7">
    <location>
        <begin position="41"/>
        <end position="64"/>
    </location>
</feature>
<evidence type="ECO:0000259" key="8">
    <source>
        <dbReference type="Pfam" id="PF06808"/>
    </source>
</evidence>
<feature type="transmembrane region" description="Helical" evidence="7">
    <location>
        <begin position="216"/>
        <end position="236"/>
    </location>
</feature>
<feature type="transmembrane region" description="Helical" evidence="7">
    <location>
        <begin position="397"/>
        <end position="421"/>
    </location>
</feature>
<dbReference type="PANTHER" id="PTHR33362:SF5">
    <property type="entry name" value="C4-DICARBOXYLATE TRAP TRANSPORTER LARGE PERMEASE PROTEIN DCTM"/>
    <property type="match status" value="1"/>
</dbReference>
<keyword evidence="3" id="KW-0997">Cell inner membrane</keyword>
<reference evidence="9" key="1">
    <citation type="submission" date="2019-11" db="EMBL/GenBank/DDBJ databases">
        <title>Microbial mats filling the niche in hypersaline microbial mats.</title>
        <authorList>
            <person name="Wong H.L."/>
            <person name="Macleod F.I."/>
            <person name="White R.A. III"/>
            <person name="Burns B.P."/>
        </authorList>
    </citation>
    <scope>NUCLEOTIDE SEQUENCE</scope>
    <source>
        <strain evidence="9">Rbin_158</strain>
    </source>
</reference>
<feature type="transmembrane region" description="Helical" evidence="7">
    <location>
        <begin position="6"/>
        <end position="34"/>
    </location>
</feature>
<gene>
    <name evidence="9" type="ORF">GF339_18250</name>
</gene>
<evidence type="ECO:0000313" key="10">
    <source>
        <dbReference type="Proteomes" id="UP000649604"/>
    </source>
</evidence>
<feature type="transmembrane region" description="Helical" evidence="7">
    <location>
        <begin position="272"/>
        <end position="294"/>
    </location>
</feature>
<dbReference type="InterPro" id="IPR004681">
    <property type="entry name" value="TRAP_DctM"/>
</dbReference>